<dbReference type="EMBL" id="JACBXS010000051">
    <property type="protein sequence ID" value="NYS26545.1"/>
    <property type="molecule type" value="Genomic_DNA"/>
</dbReference>
<dbReference type="Gene3D" id="2.30.30.240">
    <property type="entry name" value="PRC-barrel domain"/>
    <property type="match status" value="2"/>
</dbReference>
<keyword evidence="1" id="KW-0732">Signal</keyword>
<evidence type="ECO:0000259" key="2">
    <source>
        <dbReference type="Pfam" id="PF05239"/>
    </source>
</evidence>
<evidence type="ECO:0000313" key="4">
    <source>
        <dbReference type="Proteomes" id="UP000529417"/>
    </source>
</evidence>
<accession>A0A7Z0I2D0</accession>
<dbReference type="SUPFAM" id="SSF50346">
    <property type="entry name" value="PRC-barrel domain"/>
    <property type="match status" value="2"/>
</dbReference>
<dbReference type="RefSeq" id="WP_179907339.1">
    <property type="nucleotide sequence ID" value="NZ_JACBXS010000051.1"/>
</dbReference>
<evidence type="ECO:0000256" key="1">
    <source>
        <dbReference type="SAM" id="SignalP"/>
    </source>
</evidence>
<feature type="domain" description="PRC-barrel" evidence="2">
    <location>
        <begin position="92"/>
        <end position="140"/>
    </location>
</feature>
<dbReference type="PANTHER" id="PTHR36505:SF1">
    <property type="entry name" value="BLR1072 PROTEIN"/>
    <property type="match status" value="1"/>
</dbReference>
<dbReference type="AlphaFoldDB" id="A0A7Z0I2D0"/>
<dbReference type="PANTHER" id="PTHR36505">
    <property type="entry name" value="BLR1072 PROTEIN"/>
    <property type="match status" value="1"/>
</dbReference>
<feature type="chain" id="PRO_5031048974" evidence="1">
    <location>
        <begin position="21"/>
        <end position="324"/>
    </location>
</feature>
<comment type="caution">
    <text evidence="3">The sequence shown here is derived from an EMBL/GenBank/DDBJ whole genome shotgun (WGS) entry which is preliminary data.</text>
</comment>
<dbReference type="InterPro" id="IPR027275">
    <property type="entry name" value="PRC-brl_dom"/>
</dbReference>
<proteinExistence type="predicted"/>
<sequence>MKRLMLTTALSTSVAFGAAAQTADTGAADHSGAAETVPAFLASDFTGKTLYTLTSDDAREIGEGAAEMTPAERDRLRYTSSETFVAGRDDWENVGSIDDIVLTQDGEIRGVLLDVGGFLGFGARTVKVDIDELYFVTDTDVAEDIDDFDVVIAMTEDELENLPEWDEDQLQAGFDVRAYRQGDHQMQDAHAEEASAAGMGEDHQMAEGDQMSEGDQMEHGQREVFTDNYQMLEGDERTADRLIGADVYDAEGENIGNVDDLVIGDDNAIQGILVDVGGFLGMGAHTVMLSIDEAQIGWSDEDGDVRVQVPMTGDALEDMPEHEG</sequence>
<evidence type="ECO:0000313" key="3">
    <source>
        <dbReference type="EMBL" id="NYS26545.1"/>
    </source>
</evidence>
<protein>
    <submittedName>
        <fullName evidence="3">PRC-barrel domain-containing protein</fullName>
    </submittedName>
</protein>
<organism evidence="3 4">
    <name type="scientific">Rhabdonatronobacter sediminivivens</name>
    <dbReference type="NCBI Taxonomy" id="2743469"/>
    <lineage>
        <taxon>Bacteria</taxon>
        <taxon>Pseudomonadati</taxon>
        <taxon>Pseudomonadota</taxon>
        <taxon>Alphaproteobacteria</taxon>
        <taxon>Rhodobacterales</taxon>
        <taxon>Paracoccaceae</taxon>
        <taxon>Rhabdonatronobacter</taxon>
    </lineage>
</organism>
<feature type="domain" description="PRC-barrel" evidence="2">
    <location>
        <begin position="235"/>
        <end position="292"/>
    </location>
</feature>
<reference evidence="3 4" key="1">
    <citation type="journal article" date="2000" name="Arch. Microbiol.">
        <title>Rhodobaca bogoriensis gen. nov. and sp. nov., an alkaliphilic purple nonsulfur bacterium from African Rift Valley soda lakes.</title>
        <authorList>
            <person name="Milford A.D."/>
            <person name="Achenbach L.A."/>
            <person name="Jung D.O."/>
            <person name="Madigan M.T."/>
        </authorList>
    </citation>
    <scope>NUCLEOTIDE SEQUENCE [LARGE SCALE GENOMIC DNA]</scope>
    <source>
        <strain evidence="3 4">2376</strain>
    </source>
</reference>
<dbReference type="InterPro" id="IPR011033">
    <property type="entry name" value="PRC_barrel-like_sf"/>
</dbReference>
<feature type="signal peptide" evidence="1">
    <location>
        <begin position="1"/>
        <end position="20"/>
    </location>
</feature>
<dbReference type="Pfam" id="PF05239">
    <property type="entry name" value="PRC"/>
    <property type="match status" value="2"/>
</dbReference>
<keyword evidence="4" id="KW-1185">Reference proteome</keyword>
<dbReference type="Proteomes" id="UP000529417">
    <property type="component" value="Unassembled WGS sequence"/>
</dbReference>
<gene>
    <name evidence="3" type="ORF">HUK65_16285</name>
</gene>
<name>A0A7Z0I2D0_9RHOB</name>